<protein>
    <submittedName>
        <fullName evidence="4">Thiosulfate/3-mercaptopyruvate sulfurtransferase</fullName>
        <ecNumber evidence="4">2.8.1.1</ecNumber>
        <ecNumber evidence="4">2.8.1.2</ecNumber>
    </submittedName>
</protein>
<reference evidence="4 5" key="1">
    <citation type="submission" date="2020-03" db="EMBL/GenBank/DDBJ databases">
        <title>Genomic Encyclopedia of Type Strains, Phase IV (KMG-IV): sequencing the most valuable type-strain genomes for metagenomic binning, comparative biology and taxonomic classification.</title>
        <authorList>
            <person name="Goeker M."/>
        </authorList>
    </citation>
    <scope>NUCLEOTIDE SEQUENCE [LARGE SCALE GENOMIC DNA]</scope>
    <source>
        <strain evidence="4 5">DSM 4736</strain>
    </source>
</reference>
<dbReference type="Gene3D" id="3.40.250.10">
    <property type="entry name" value="Rhodanese-like domain"/>
    <property type="match status" value="2"/>
</dbReference>
<dbReference type="GO" id="GO:0004792">
    <property type="term" value="F:thiosulfate-cyanide sulfurtransferase activity"/>
    <property type="evidence" value="ECO:0007669"/>
    <property type="project" value="UniProtKB-EC"/>
</dbReference>
<dbReference type="EC" id="2.8.1.1" evidence="4"/>
<organism evidence="4 5">
    <name type="scientific">Brevundimonas alba</name>
    <dbReference type="NCBI Taxonomy" id="74314"/>
    <lineage>
        <taxon>Bacteria</taxon>
        <taxon>Pseudomonadati</taxon>
        <taxon>Pseudomonadota</taxon>
        <taxon>Alphaproteobacteria</taxon>
        <taxon>Caulobacterales</taxon>
        <taxon>Caulobacteraceae</taxon>
        <taxon>Brevundimonas</taxon>
    </lineage>
</organism>
<dbReference type="Proteomes" id="UP000587415">
    <property type="component" value="Unassembled WGS sequence"/>
</dbReference>
<dbReference type="InterPro" id="IPR001763">
    <property type="entry name" value="Rhodanese-like_dom"/>
</dbReference>
<proteinExistence type="predicted"/>
<evidence type="ECO:0000313" key="5">
    <source>
        <dbReference type="Proteomes" id="UP000587415"/>
    </source>
</evidence>
<keyword evidence="5" id="KW-1185">Reference proteome</keyword>
<dbReference type="SUPFAM" id="SSF52821">
    <property type="entry name" value="Rhodanese/Cell cycle control phosphatase"/>
    <property type="match status" value="2"/>
</dbReference>
<feature type="domain" description="Rhodanese" evidence="3">
    <location>
        <begin position="163"/>
        <end position="276"/>
    </location>
</feature>
<gene>
    <name evidence="4" type="ORF">GGQ87_002631</name>
</gene>
<dbReference type="CDD" id="cd01448">
    <property type="entry name" value="TST_Repeat_1"/>
    <property type="match status" value="1"/>
</dbReference>
<feature type="domain" description="Rhodanese" evidence="3">
    <location>
        <begin position="18"/>
        <end position="133"/>
    </location>
</feature>
<sequence>MSDLPPLISTADLAARLGEPDLRPVDASWHLDGRDGRPDFEVGRIPGAVFFDLEASSDPDSDLPHMLPSAEAFAVRMGSLGLGETDHIVVYDTLGIRSSARAWWMFRAMGARRVQVLDGGLPKWLAEGRPVESGAAGPVEPATFDARLDPETLASLQVVREALAGAAQVLDARAADRFEGRAPEPRAGLRSGHMPGALNLPFPALLNADGTMKPPAELEAAFRAAGVDPDRPVVTSCGSGVTAAILSLGLAVLGRPSRLYDGSWAEWGGRADTPVVSGP</sequence>
<evidence type="ECO:0000313" key="4">
    <source>
        <dbReference type="EMBL" id="NJC42336.1"/>
    </source>
</evidence>
<comment type="caution">
    <text evidence="4">The sequence shown here is derived from an EMBL/GenBank/DDBJ whole genome shotgun (WGS) entry which is preliminary data.</text>
</comment>
<evidence type="ECO:0000256" key="2">
    <source>
        <dbReference type="ARBA" id="ARBA00022737"/>
    </source>
</evidence>
<dbReference type="NCBIfam" id="NF008557">
    <property type="entry name" value="PRK11493.1"/>
    <property type="match status" value="1"/>
</dbReference>
<dbReference type="SMART" id="SM00450">
    <property type="entry name" value="RHOD"/>
    <property type="match status" value="2"/>
</dbReference>
<dbReference type="FunFam" id="3.40.250.10:FF:000001">
    <property type="entry name" value="Sulfurtransferase"/>
    <property type="match status" value="1"/>
</dbReference>
<keyword evidence="2" id="KW-0677">Repeat</keyword>
<dbReference type="InterPro" id="IPR036873">
    <property type="entry name" value="Rhodanese-like_dom_sf"/>
</dbReference>
<evidence type="ECO:0000256" key="1">
    <source>
        <dbReference type="ARBA" id="ARBA00022679"/>
    </source>
</evidence>
<dbReference type="PANTHER" id="PTHR11364:SF27">
    <property type="entry name" value="SULFURTRANSFERASE"/>
    <property type="match status" value="1"/>
</dbReference>
<dbReference type="AlphaFoldDB" id="A0A7X6BQ84"/>
<dbReference type="Pfam" id="PF00581">
    <property type="entry name" value="Rhodanese"/>
    <property type="match status" value="2"/>
</dbReference>
<keyword evidence="4" id="KW-0670">Pyruvate</keyword>
<dbReference type="CDD" id="cd01449">
    <property type="entry name" value="TST_Repeat_2"/>
    <property type="match status" value="1"/>
</dbReference>
<accession>A0A7X6BQ84</accession>
<dbReference type="EC" id="2.8.1.2" evidence="4"/>
<dbReference type="GO" id="GO:0016784">
    <property type="term" value="F:3-mercaptopyruvate sulfurtransferase activity"/>
    <property type="evidence" value="ECO:0007669"/>
    <property type="project" value="UniProtKB-EC"/>
</dbReference>
<dbReference type="PROSITE" id="PS50206">
    <property type="entry name" value="RHODANESE_3"/>
    <property type="match status" value="2"/>
</dbReference>
<name>A0A7X6BQ84_9CAUL</name>
<keyword evidence="1 4" id="KW-0808">Transferase</keyword>
<dbReference type="InterPro" id="IPR045078">
    <property type="entry name" value="TST/MPST-like"/>
</dbReference>
<dbReference type="PANTHER" id="PTHR11364">
    <property type="entry name" value="THIOSULFATE SULFERTANSFERASE"/>
    <property type="match status" value="1"/>
</dbReference>
<evidence type="ECO:0000259" key="3">
    <source>
        <dbReference type="PROSITE" id="PS50206"/>
    </source>
</evidence>
<dbReference type="RefSeq" id="WP_168048468.1">
    <property type="nucleotide sequence ID" value="NZ_JAATJM010000002.1"/>
</dbReference>
<dbReference type="EMBL" id="JAATJM010000002">
    <property type="protein sequence ID" value="NJC42336.1"/>
    <property type="molecule type" value="Genomic_DNA"/>
</dbReference>